<keyword evidence="6" id="KW-0808">Transferase</keyword>
<feature type="domain" description="Thiamine phosphate synthase/TenI" evidence="18">
    <location>
        <begin position="10"/>
        <end position="204"/>
    </location>
</feature>
<keyword evidence="12" id="KW-0784">Thiamine biosynthesis</keyword>
<dbReference type="FunFam" id="3.40.1190.20:FF:000042">
    <property type="entry name" value="Probable thiamine biosynthetic bifunctional enzyme"/>
    <property type="match status" value="1"/>
</dbReference>
<keyword evidence="8" id="KW-0547">Nucleotide-binding</keyword>
<comment type="catalytic activity">
    <reaction evidence="15">
        <text>2-[(2R,5Z)-2-carboxy-4-methylthiazol-5(2H)-ylidene]ethyl phosphate + 4-amino-2-methyl-5-(diphosphooxymethyl)pyrimidine + 2 H(+) = thiamine phosphate + CO2 + diphosphate</text>
        <dbReference type="Rhea" id="RHEA:47844"/>
        <dbReference type="ChEBI" id="CHEBI:15378"/>
        <dbReference type="ChEBI" id="CHEBI:16526"/>
        <dbReference type="ChEBI" id="CHEBI:33019"/>
        <dbReference type="ChEBI" id="CHEBI:37575"/>
        <dbReference type="ChEBI" id="CHEBI:57841"/>
        <dbReference type="ChEBI" id="CHEBI:62899"/>
        <dbReference type="EC" id="2.5.1.3"/>
    </reaction>
</comment>
<evidence type="ECO:0000313" key="20">
    <source>
        <dbReference type="Proteomes" id="UP000193689"/>
    </source>
</evidence>
<sequence length="523" mass="55125">MKKADVDYSLYLVTDSTKAILGDKDICQVVESALKGGVTCVQYRDKTSDTGVLVATGRKLHEITKKYNVPLLINDRIDVAFAVGCEGVHIGQDDIDLASARKLLGPDAIIGVTVSNLRETEEAAMGGADYIGIGTVFATLTKKNSKSIIGVDGLQQMLVCLHTSKSKIKTVCIGGINASNVSRVMWQSAYKEKALDGVAIVSAIMAAADPEASSKELLQLVKSPPAFAKNVVKPDQQTRSAEDIVALVPKIIKMVDSKKPLSHNMTNLVVQNIAANVALSIGASPIMANYGEEAKDLAALGGALVVNMGTVTPDGLTNYMIALKAYNDAGQPVVFDPVGAGATEVRRSATKTILGGGYIDVIKGNQSEVLTCTPGGSHLQQRGVDSTAGDTDLTKLGNVVKDLAVMRAVIVVMTGKTDLVTAGTKVFKVENGHEYLGMVTGTGCCLATTISAMVAAYPEDKLAATIAGLLHYEIAAELAAERQDVKGPGTFVPAFLDELYNIRKATVKGDLVWLERAKVSVLE</sequence>
<protein>
    <submittedName>
        <fullName evidence="19">Hydroxyethylthiazole kinase family-domain-containing protein</fullName>
    </submittedName>
</protein>
<comment type="caution">
    <text evidence="19">The sequence shown here is derived from an EMBL/GenBank/DDBJ whole genome shotgun (WGS) entry which is preliminary data.</text>
</comment>
<comment type="catalytic activity">
    <reaction evidence="14">
        <text>2-(2-carboxy-4-methylthiazol-5-yl)ethyl phosphate + 4-amino-2-methyl-5-(diphosphooxymethyl)pyrimidine + 2 H(+) = thiamine phosphate + CO2 + diphosphate</text>
        <dbReference type="Rhea" id="RHEA:47848"/>
        <dbReference type="ChEBI" id="CHEBI:15378"/>
        <dbReference type="ChEBI" id="CHEBI:16526"/>
        <dbReference type="ChEBI" id="CHEBI:33019"/>
        <dbReference type="ChEBI" id="CHEBI:37575"/>
        <dbReference type="ChEBI" id="CHEBI:57841"/>
        <dbReference type="ChEBI" id="CHEBI:62890"/>
        <dbReference type="EC" id="2.5.1.3"/>
    </reaction>
</comment>
<dbReference type="GO" id="GO:0005737">
    <property type="term" value="C:cytoplasm"/>
    <property type="evidence" value="ECO:0007669"/>
    <property type="project" value="TreeGrafter"/>
</dbReference>
<dbReference type="CDD" id="cd00564">
    <property type="entry name" value="TMP_TenI"/>
    <property type="match status" value="1"/>
</dbReference>
<comment type="catalytic activity">
    <reaction evidence="13">
        <text>4-methyl-5-(2-phosphooxyethyl)-thiazole + 4-amino-2-methyl-5-(diphosphooxymethyl)pyrimidine + H(+) = thiamine phosphate + diphosphate</text>
        <dbReference type="Rhea" id="RHEA:22328"/>
        <dbReference type="ChEBI" id="CHEBI:15378"/>
        <dbReference type="ChEBI" id="CHEBI:33019"/>
        <dbReference type="ChEBI" id="CHEBI:37575"/>
        <dbReference type="ChEBI" id="CHEBI:57841"/>
        <dbReference type="ChEBI" id="CHEBI:58296"/>
        <dbReference type="EC" id="2.5.1.3"/>
    </reaction>
</comment>
<accession>A0A1Y2DIK8</accession>
<evidence type="ECO:0000256" key="11">
    <source>
        <dbReference type="ARBA" id="ARBA00022842"/>
    </source>
</evidence>
<dbReference type="Pfam" id="PF02581">
    <property type="entry name" value="TMP-TENI"/>
    <property type="match status" value="1"/>
</dbReference>
<comment type="similarity">
    <text evidence="16">In the C-terminal section; belongs to the Thz kinase family.</text>
</comment>
<dbReference type="GO" id="GO:0004789">
    <property type="term" value="F:thiamine-phosphate diphosphorylase activity"/>
    <property type="evidence" value="ECO:0007669"/>
    <property type="project" value="UniProtKB-EC"/>
</dbReference>
<evidence type="ECO:0000256" key="5">
    <source>
        <dbReference type="ARBA" id="ARBA00005165"/>
    </source>
</evidence>
<gene>
    <name evidence="19" type="ORF">BCR38DRAFT_460435</name>
</gene>
<evidence type="ECO:0000256" key="7">
    <source>
        <dbReference type="ARBA" id="ARBA00022723"/>
    </source>
</evidence>
<evidence type="ECO:0000256" key="14">
    <source>
        <dbReference type="ARBA" id="ARBA00047851"/>
    </source>
</evidence>
<evidence type="ECO:0000256" key="10">
    <source>
        <dbReference type="ARBA" id="ARBA00022840"/>
    </source>
</evidence>
<comment type="similarity">
    <text evidence="17">In the N-terminal section; belongs to the thiamine-phosphate synthase family.</text>
</comment>
<dbReference type="Pfam" id="PF02110">
    <property type="entry name" value="HK"/>
    <property type="match status" value="1"/>
</dbReference>
<dbReference type="GeneID" id="63778624"/>
<dbReference type="GO" id="GO:0005524">
    <property type="term" value="F:ATP binding"/>
    <property type="evidence" value="ECO:0007669"/>
    <property type="project" value="UniProtKB-KW"/>
</dbReference>
<dbReference type="Gene3D" id="3.40.1190.20">
    <property type="match status" value="1"/>
</dbReference>
<evidence type="ECO:0000256" key="1">
    <source>
        <dbReference type="ARBA" id="ARBA00001771"/>
    </source>
</evidence>
<dbReference type="InParanoid" id="A0A1Y2DIK8"/>
<keyword evidence="7" id="KW-0479">Metal-binding</keyword>
<evidence type="ECO:0000256" key="13">
    <source>
        <dbReference type="ARBA" id="ARBA00047334"/>
    </source>
</evidence>
<evidence type="ECO:0000313" key="19">
    <source>
        <dbReference type="EMBL" id="ORY59068.1"/>
    </source>
</evidence>
<dbReference type="InterPro" id="IPR013785">
    <property type="entry name" value="Aldolase_TIM"/>
</dbReference>
<dbReference type="RefSeq" id="XP_040711762.1">
    <property type="nucleotide sequence ID" value="XM_040862412.1"/>
</dbReference>
<dbReference type="InterPro" id="IPR036206">
    <property type="entry name" value="ThiamineP_synth_sf"/>
</dbReference>
<comment type="cofactor">
    <cofactor evidence="2">
        <name>Mg(2+)</name>
        <dbReference type="ChEBI" id="CHEBI:18420"/>
    </cofactor>
</comment>
<organism evidence="19 20">
    <name type="scientific">Pseudomassariella vexata</name>
    <dbReference type="NCBI Taxonomy" id="1141098"/>
    <lineage>
        <taxon>Eukaryota</taxon>
        <taxon>Fungi</taxon>
        <taxon>Dikarya</taxon>
        <taxon>Ascomycota</taxon>
        <taxon>Pezizomycotina</taxon>
        <taxon>Sordariomycetes</taxon>
        <taxon>Xylariomycetidae</taxon>
        <taxon>Amphisphaeriales</taxon>
        <taxon>Pseudomassariaceae</taxon>
        <taxon>Pseudomassariella</taxon>
    </lineage>
</organism>
<comment type="pathway">
    <text evidence="4">Cofactor biosynthesis; thiamine diphosphate biosynthesis; 4-methyl-5-(2-phosphoethyl)-thiazole from 5-(2-hydroxyethyl)-4-methylthiazole: step 1/1.</text>
</comment>
<evidence type="ECO:0000256" key="15">
    <source>
        <dbReference type="ARBA" id="ARBA00047883"/>
    </source>
</evidence>
<comment type="pathway">
    <text evidence="5">Cofactor biosynthesis; thiamine diphosphate biosynthesis; thiamine phosphate from 4-amino-2-methyl-5-diphosphomethylpyrimidine and 4-methyl-5-(2-phosphoethyl)-thiazole: step 1/1.</text>
</comment>
<evidence type="ECO:0000256" key="6">
    <source>
        <dbReference type="ARBA" id="ARBA00022679"/>
    </source>
</evidence>
<dbReference type="GO" id="GO:0009228">
    <property type="term" value="P:thiamine biosynthetic process"/>
    <property type="evidence" value="ECO:0007669"/>
    <property type="project" value="UniProtKB-KW"/>
</dbReference>
<evidence type="ECO:0000256" key="17">
    <source>
        <dbReference type="ARBA" id="ARBA00061283"/>
    </source>
</evidence>
<evidence type="ECO:0000256" key="8">
    <source>
        <dbReference type="ARBA" id="ARBA00022741"/>
    </source>
</evidence>
<keyword evidence="10" id="KW-0067">ATP-binding</keyword>
<keyword evidence="9 19" id="KW-0418">Kinase</keyword>
<dbReference type="GO" id="GO:0000287">
    <property type="term" value="F:magnesium ion binding"/>
    <property type="evidence" value="ECO:0007669"/>
    <property type="project" value="InterPro"/>
</dbReference>
<dbReference type="GO" id="GO:0009229">
    <property type="term" value="P:thiamine diphosphate biosynthetic process"/>
    <property type="evidence" value="ECO:0007669"/>
    <property type="project" value="UniProtKB-UniPathway"/>
</dbReference>
<evidence type="ECO:0000256" key="9">
    <source>
        <dbReference type="ARBA" id="ARBA00022777"/>
    </source>
</evidence>
<evidence type="ECO:0000256" key="3">
    <source>
        <dbReference type="ARBA" id="ARBA00003814"/>
    </source>
</evidence>
<dbReference type="HAMAP" id="MF_00097">
    <property type="entry name" value="TMP_synthase"/>
    <property type="match status" value="1"/>
</dbReference>
<reference evidence="19 20" key="1">
    <citation type="submission" date="2016-07" db="EMBL/GenBank/DDBJ databases">
        <title>Pervasive Adenine N6-methylation of Active Genes in Fungi.</title>
        <authorList>
            <consortium name="DOE Joint Genome Institute"/>
            <person name="Mondo S.J."/>
            <person name="Dannebaum R.O."/>
            <person name="Kuo R.C."/>
            <person name="Labutti K."/>
            <person name="Haridas S."/>
            <person name="Kuo A."/>
            <person name="Salamov A."/>
            <person name="Ahrendt S.R."/>
            <person name="Lipzen A."/>
            <person name="Sullivan W."/>
            <person name="Andreopoulos W.B."/>
            <person name="Clum A."/>
            <person name="Lindquist E."/>
            <person name="Daum C."/>
            <person name="Ramamoorthy G.K."/>
            <person name="Gryganskyi A."/>
            <person name="Culley D."/>
            <person name="Magnuson J.K."/>
            <person name="James T.Y."/>
            <person name="O'Malley M.A."/>
            <person name="Stajich J.E."/>
            <person name="Spatafora J.W."/>
            <person name="Visel A."/>
            <person name="Grigoriev I.V."/>
        </authorList>
    </citation>
    <scope>NUCLEOTIDE SEQUENCE [LARGE SCALE GENOMIC DNA]</scope>
    <source>
        <strain evidence="19 20">CBS 129021</strain>
    </source>
</reference>
<dbReference type="InterPro" id="IPR000417">
    <property type="entry name" value="Hyethyz_kinase"/>
</dbReference>
<dbReference type="InterPro" id="IPR034291">
    <property type="entry name" value="TMP_synthase"/>
</dbReference>
<dbReference type="FunFam" id="3.20.20.70:FF:000104">
    <property type="entry name" value="Thiamine biosynthetic bifunctional enzyme"/>
    <property type="match status" value="1"/>
</dbReference>
<name>A0A1Y2DIK8_9PEZI</name>
<dbReference type="InterPro" id="IPR029056">
    <property type="entry name" value="Ribokinase-like"/>
</dbReference>
<dbReference type="Proteomes" id="UP000193689">
    <property type="component" value="Unassembled WGS sequence"/>
</dbReference>
<evidence type="ECO:0000256" key="2">
    <source>
        <dbReference type="ARBA" id="ARBA00001946"/>
    </source>
</evidence>
<dbReference type="Gene3D" id="3.20.20.70">
    <property type="entry name" value="Aldolase class I"/>
    <property type="match status" value="1"/>
</dbReference>
<dbReference type="PRINTS" id="PR01099">
    <property type="entry name" value="HYETHTZKNASE"/>
</dbReference>
<dbReference type="PANTHER" id="PTHR20857">
    <property type="entry name" value="THIAMINE-PHOSPHATE PYROPHOSPHORYLASE"/>
    <property type="match status" value="1"/>
</dbReference>
<comment type="function">
    <text evidence="3">Condenses 4-methyl-5-(beta-hydroxyethyl)thiazole monophosphate (THZ-P) and 2-methyl-4-amino-5-hydroxymethyl pyrimidine pyrophosphate (HMP-PP) to form thiamine monophosphate (TMP).</text>
</comment>
<dbReference type="SUPFAM" id="SSF51391">
    <property type="entry name" value="Thiamin phosphate synthase"/>
    <property type="match status" value="1"/>
</dbReference>
<dbReference type="OrthoDB" id="4994at2759"/>
<keyword evidence="20" id="KW-1185">Reference proteome</keyword>
<dbReference type="UniPathway" id="UPA00060">
    <property type="reaction ID" value="UER00139"/>
</dbReference>
<comment type="catalytic activity">
    <reaction evidence="1">
        <text>5-(2-hydroxyethyl)-4-methylthiazole + ATP = 4-methyl-5-(2-phosphooxyethyl)-thiazole + ADP + H(+)</text>
        <dbReference type="Rhea" id="RHEA:24212"/>
        <dbReference type="ChEBI" id="CHEBI:15378"/>
        <dbReference type="ChEBI" id="CHEBI:17957"/>
        <dbReference type="ChEBI" id="CHEBI:30616"/>
        <dbReference type="ChEBI" id="CHEBI:58296"/>
        <dbReference type="ChEBI" id="CHEBI:456216"/>
        <dbReference type="EC" id="2.7.1.50"/>
    </reaction>
</comment>
<dbReference type="CDD" id="cd01170">
    <property type="entry name" value="THZ_kinase"/>
    <property type="match status" value="1"/>
</dbReference>
<proteinExistence type="inferred from homology"/>
<dbReference type="HAMAP" id="MF_00228">
    <property type="entry name" value="Thz_kinase"/>
    <property type="match status" value="1"/>
</dbReference>
<dbReference type="NCBIfam" id="NF006830">
    <property type="entry name" value="PRK09355.1"/>
    <property type="match status" value="1"/>
</dbReference>
<dbReference type="SUPFAM" id="SSF53613">
    <property type="entry name" value="Ribokinase-like"/>
    <property type="match status" value="1"/>
</dbReference>
<evidence type="ECO:0000256" key="4">
    <source>
        <dbReference type="ARBA" id="ARBA00004868"/>
    </source>
</evidence>
<dbReference type="NCBIfam" id="TIGR00693">
    <property type="entry name" value="thiE"/>
    <property type="match status" value="1"/>
</dbReference>
<dbReference type="FunCoup" id="A0A1Y2DIK8">
    <property type="interactions" value="123"/>
</dbReference>
<dbReference type="AlphaFoldDB" id="A0A1Y2DIK8"/>
<dbReference type="InterPro" id="IPR022998">
    <property type="entry name" value="ThiamineP_synth_TenI"/>
</dbReference>
<dbReference type="EMBL" id="MCFJ01000014">
    <property type="protein sequence ID" value="ORY59068.1"/>
    <property type="molecule type" value="Genomic_DNA"/>
</dbReference>
<dbReference type="PANTHER" id="PTHR20857:SF23">
    <property type="entry name" value="THIAMINE BIOSYNTHETIC BIFUNCTIONAL ENZYME"/>
    <property type="match status" value="1"/>
</dbReference>
<keyword evidence="11" id="KW-0460">Magnesium</keyword>
<evidence type="ECO:0000256" key="16">
    <source>
        <dbReference type="ARBA" id="ARBA00061146"/>
    </source>
</evidence>
<dbReference type="GO" id="GO:0004417">
    <property type="term" value="F:hydroxyethylthiazole kinase activity"/>
    <property type="evidence" value="ECO:0007669"/>
    <property type="project" value="UniProtKB-EC"/>
</dbReference>
<evidence type="ECO:0000256" key="12">
    <source>
        <dbReference type="ARBA" id="ARBA00022977"/>
    </source>
</evidence>
<evidence type="ECO:0000259" key="18">
    <source>
        <dbReference type="Pfam" id="PF02581"/>
    </source>
</evidence>
<dbReference type="STRING" id="1141098.A0A1Y2DIK8"/>